<accession>A0A0V1EZL1</accession>
<evidence type="ECO:0000313" key="4">
    <source>
        <dbReference type="Proteomes" id="UP000054826"/>
    </source>
</evidence>
<reference evidence="3 4" key="1">
    <citation type="submission" date="2015-01" db="EMBL/GenBank/DDBJ databases">
        <title>Evolution of Trichinella species and genotypes.</title>
        <authorList>
            <person name="Korhonen P.K."/>
            <person name="Edoardo P."/>
            <person name="Giuseppe L.R."/>
            <person name="Gasser R.B."/>
        </authorList>
    </citation>
    <scope>NUCLEOTIDE SEQUENCE [LARGE SCALE GENOMIC DNA]</scope>
    <source>
        <strain evidence="1">ISS13</strain>
        <strain evidence="2">ISS176</strain>
    </source>
</reference>
<sequence>MDSDSKEWINIQGETVHQYNKDFHPEVQKFPSFGRQCRCLTTDGKFCRKTVVRRPSRMVPPILPVLCSGISITTGAEVSCENSVEFASFKPRTLRANSITAHCMPKQMPKNGTFLCRAQRQAATLPSIPRSPKPPGTKTPSQFSNICNVLLYNSGSFNLVTSSRSSELTIDASSRRLHAKAACSSALYTDA</sequence>
<dbReference type="EMBL" id="JYDR01000002">
    <property type="protein sequence ID" value="KRY79302.1"/>
    <property type="molecule type" value="Genomic_DNA"/>
</dbReference>
<comment type="caution">
    <text evidence="1">The sequence shown here is derived from an EMBL/GenBank/DDBJ whole genome shotgun (WGS) entry which is preliminary data.</text>
</comment>
<protein>
    <submittedName>
        <fullName evidence="1">Uncharacterized protein</fullName>
    </submittedName>
</protein>
<organism evidence="1 3">
    <name type="scientific">Trichinella pseudospiralis</name>
    <name type="common">Parasitic roundworm</name>
    <dbReference type="NCBI Taxonomy" id="6337"/>
    <lineage>
        <taxon>Eukaryota</taxon>
        <taxon>Metazoa</taxon>
        <taxon>Ecdysozoa</taxon>
        <taxon>Nematoda</taxon>
        <taxon>Enoplea</taxon>
        <taxon>Dorylaimia</taxon>
        <taxon>Trichinellida</taxon>
        <taxon>Trichinellidae</taxon>
        <taxon>Trichinella</taxon>
    </lineage>
</organism>
<dbReference type="EMBL" id="JYDV01000002">
    <property type="protein sequence ID" value="KRZ45901.1"/>
    <property type="molecule type" value="Genomic_DNA"/>
</dbReference>
<name>A0A0V1EZL1_TRIPS</name>
<gene>
    <name evidence="1" type="ORF">T4A_10233</name>
    <name evidence="2" type="ORF">T4C_3746</name>
</gene>
<evidence type="ECO:0000313" key="3">
    <source>
        <dbReference type="Proteomes" id="UP000054632"/>
    </source>
</evidence>
<evidence type="ECO:0000313" key="1">
    <source>
        <dbReference type="EMBL" id="KRY79302.1"/>
    </source>
</evidence>
<proteinExistence type="predicted"/>
<dbReference type="AlphaFoldDB" id="A0A0V1EZL1"/>
<evidence type="ECO:0000313" key="2">
    <source>
        <dbReference type="EMBL" id="KRZ45901.1"/>
    </source>
</evidence>
<dbReference type="Proteomes" id="UP000054826">
    <property type="component" value="Unassembled WGS sequence"/>
</dbReference>
<dbReference type="Proteomes" id="UP000054632">
    <property type="component" value="Unassembled WGS sequence"/>
</dbReference>